<dbReference type="PANTHER" id="PTHR13386">
    <property type="entry name" value="HISTONE PARYLATION FACTOR 1"/>
    <property type="match status" value="1"/>
</dbReference>
<keyword evidence="4" id="KW-0158">Chromosome</keyword>
<dbReference type="FunCoup" id="A0A6P8ZMD5">
    <property type="interactions" value="1184"/>
</dbReference>
<dbReference type="RefSeq" id="XP_034240414.1">
    <property type="nucleotide sequence ID" value="XM_034384523.1"/>
</dbReference>
<sequence>MAGNDGPTLNCETIEEYQKDPRIACKYGAKCYQKNSVHINKYKHPPHVKDTKATKRRGAKRPNKVALPPQSDSDGPDDGHVSDAASGTGSPKRKAPKLKAASDNEEDQSGAGPSQDAASTVTVDVHSFDSEPELPPSPSDIKQSIKQKFLVEMPEDFYLFWDFCESVNGSNPALAFKDLGLRLVGPFDVLSSHFKLDSSQRKQSLFLLHWRYYYDPPGFQTVLKGDDTKQFHIGYFRDDPKSMPAFLASNCAAKDGVFTQVAENIFGAVNAYLNDLKKASNPFLQSKIARLQKSLQDYAKGSDITLDTKTQAMRLRDRKSVSKTFNGLGLVVPVEKRTEIGYRELIETDVNLKRILKRIAEAERQDVKDKGLDQLQQVITAANIANDECDFGTSVELGLDLFAFGGPEFDQSALQLLTTGYTLLGRPEFAKIARVHINNRQKGVKLDMFSS</sequence>
<protein>
    <submittedName>
        <fullName evidence="9">Histone PARylation factor 1</fullName>
    </submittedName>
</protein>
<dbReference type="GO" id="GO:0005694">
    <property type="term" value="C:chromosome"/>
    <property type="evidence" value="ECO:0007669"/>
    <property type="project" value="UniProtKB-SubCell"/>
</dbReference>
<dbReference type="Proteomes" id="UP000515158">
    <property type="component" value="Unplaced"/>
</dbReference>
<evidence type="ECO:0000256" key="6">
    <source>
        <dbReference type="SAM" id="MobiDB-lite"/>
    </source>
</evidence>
<dbReference type="GO" id="GO:0005634">
    <property type="term" value="C:nucleus"/>
    <property type="evidence" value="ECO:0007669"/>
    <property type="project" value="UniProtKB-SubCell"/>
</dbReference>
<dbReference type="GeneID" id="117644860"/>
<reference evidence="9" key="1">
    <citation type="submission" date="2025-08" db="UniProtKB">
        <authorList>
            <consortium name="RefSeq"/>
        </authorList>
    </citation>
    <scope>IDENTIFICATION</scope>
    <source>
        <tissue evidence="9">Total insect</tissue>
    </source>
</reference>
<dbReference type="KEGG" id="tpal:117644860"/>
<dbReference type="InterPro" id="IPR019406">
    <property type="entry name" value="APLF_PBZ"/>
</dbReference>
<comment type="similarity">
    <text evidence="3">Belongs to the HPF1 family.</text>
</comment>
<dbReference type="InterPro" id="IPR019361">
    <property type="entry name" value="HPF1"/>
</dbReference>
<dbReference type="CTD" id="54969"/>
<evidence type="ECO:0000256" key="2">
    <source>
        <dbReference type="ARBA" id="ARBA00004286"/>
    </source>
</evidence>
<evidence type="ECO:0000259" key="7">
    <source>
        <dbReference type="Pfam" id="PF10283"/>
    </source>
</evidence>
<accession>A0A6P8ZMD5</accession>
<feature type="region of interest" description="Disordered" evidence="6">
    <location>
        <begin position="37"/>
        <end position="120"/>
    </location>
</feature>
<keyword evidence="5" id="KW-0539">Nucleus</keyword>
<dbReference type="Pfam" id="PF10283">
    <property type="entry name" value="zf-CCHH"/>
    <property type="match status" value="1"/>
</dbReference>
<evidence type="ECO:0000313" key="8">
    <source>
        <dbReference type="Proteomes" id="UP000515158"/>
    </source>
</evidence>
<dbReference type="GO" id="GO:0042393">
    <property type="term" value="F:histone binding"/>
    <property type="evidence" value="ECO:0007669"/>
    <property type="project" value="InterPro"/>
</dbReference>
<evidence type="ECO:0000256" key="1">
    <source>
        <dbReference type="ARBA" id="ARBA00004123"/>
    </source>
</evidence>
<gene>
    <name evidence="9" type="primary">LOC117644860</name>
</gene>
<feature type="domain" description="PBZ-type" evidence="7">
    <location>
        <begin position="22"/>
        <end position="46"/>
    </location>
</feature>
<dbReference type="Pfam" id="PF10228">
    <property type="entry name" value="HPF1"/>
    <property type="match status" value="1"/>
</dbReference>
<evidence type="ECO:0000313" key="9">
    <source>
        <dbReference type="RefSeq" id="XP_034240414.1"/>
    </source>
</evidence>
<dbReference type="OrthoDB" id="416496at2759"/>
<proteinExistence type="inferred from homology"/>
<dbReference type="GO" id="GO:0006974">
    <property type="term" value="P:DNA damage response"/>
    <property type="evidence" value="ECO:0007669"/>
    <property type="project" value="InterPro"/>
</dbReference>
<comment type="subcellular location">
    <subcellularLocation>
        <location evidence="2">Chromosome</location>
    </subcellularLocation>
    <subcellularLocation>
        <location evidence="1">Nucleus</location>
    </subcellularLocation>
</comment>
<dbReference type="AlphaFoldDB" id="A0A6P8ZMD5"/>
<dbReference type="GO" id="GO:0072572">
    <property type="term" value="F:poly-ADP-D-ribose binding"/>
    <property type="evidence" value="ECO:0007669"/>
    <property type="project" value="TreeGrafter"/>
</dbReference>
<feature type="compositionally biased region" description="Basic residues" evidence="6">
    <location>
        <begin position="54"/>
        <end position="63"/>
    </location>
</feature>
<name>A0A6P8ZMD5_THRPL</name>
<evidence type="ECO:0000256" key="3">
    <source>
        <dbReference type="ARBA" id="ARBA00010803"/>
    </source>
</evidence>
<organism evidence="9">
    <name type="scientific">Thrips palmi</name>
    <name type="common">Melon thrips</name>
    <dbReference type="NCBI Taxonomy" id="161013"/>
    <lineage>
        <taxon>Eukaryota</taxon>
        <taxon>Metazoa</taxon>
        <taxon>Ecdysozoa</taxon>
        <taxon>Arthropoda</taxon>
        <taxon>Hexapoda</taxon>
        <taxon>Insecta</taxon>
        <taxon>Pterygota</taxon>
        <taxon>Neoptera</taxon>
        <taxon>Paraneoptera</taxon>
        <taxon>Thysanoptera</taxon>
        <taxon>Terebrantia</taxon>
        <taxon>Thripoidea</taxon>
        <taxon>Thripidae</taxon>
        <taxon>Thrips</taxon>
    </lineage>
</organism>
<evidence type="ECO:0000256" key="4">
    <source>
        <dbReference type="ARBA" id="ARBA00022454"/>
    </source>
</evidence>
<dbReference type="PANTHER" id="PTHR13386:SF1">
    <property type="entry name" value="HISTONE PARYLATION FACTOR 1"/>
    <property type="match status" value="1"/>
</dbReference>
<evidence type="ECO:0000256" key="5">
    <source>
        <dbReference type="ARBA" id="ARBA00023242"/>
    </source>
</evidence>
<keyword evidence="8" id="KW-1185">Reference proteome</keyword>
<dbReference type="InParanoid" id="A0A6P8ZMD5"/>